<evidence type="ECO:0000259" key="1">
    <source>
        <dbReference type="Pfam" id="PF03372"/>
    </source>
</evidence>
<name>A0AAN8JQE9_PATCE</name>
<accession>A0AAN8JQE9</accession>
<dbReference type="PANTHER" id="PTHR46670">
    <property type="entry name" value="ENDO/EXONUCLEASE/PHOSPHATASE DOMAIN-CONTAINING PROTEIN"/>
    <property type="match status" value="1"/>
</dbReference>
<gene>
    <name evidence="2" type="ORF">SNE40_008676</name>
</gene>
<keyword evidence="3" id="KW-1185">Reference proteome</keyword>
<dbReference type="PANTHER" id="PTHR46670:SF3">
    <property type="entry name" value="ENDONUCLEASE_EXONUCLEASE_PHOSPHATASE DOMAIN-CONTAINING PROTEIN"/>
    <property type="match status" value="1"/>
</dbReference>
<reference evidence="2 3" key="1">
    <citation type="submission" date="2024-01" db="EMBL/GenBank/DDBJ databases">
        <title>The genome of the rayed Mediterranean limpet Patella caerulea (Linnaeus, 1758).</title>
        <authorList>
            <person name="Anh-Thu Weber A."/>
            <person name="Halstead-Nussloch G."/>
        </authorList>
    </citation>
    <scope>NUCLEOTIDE SEQUENCE [LARGE SCALE GENOMIC DNA]</scope>
    <source>
        <strain evidence="2">AATW-2023a</strain>
        <tissue evidence="2">Whole specimen</tissue>
    </source>
</reference>
<dbReference type="InterPro" id="IPR005135">
    <property type="entry name" value="Endo/exonuclease/phosphatase"/>
</dbReference>
<dbReference type="SUPFAM" id="SSF56219">
    <property type="entry name" value="DNase I-like"/>
    <property type="match status" value="1"/>
</dbReference>
<dbReference type="AlphaFoldDB" id="A0AAN8JQE9"/>
<protein>
    <recommendedName>
        <fullName evidence="1">Endonuclease/exonuclease/phosphatase domain-containing protein</fullName>
    </recommendedName>
</protein>
<sequence>MTRLYSKDQLLQYSTYDLLNKNQIQFLKYVTKPIIKRTRRGGTAGRKCRKAIPVRVSQMRNNVHTLRVVNHSNLTEPKIVNGRTTQKFKILLLNARSVNNKASELNDTLIDSECHLFAITETWLGTVHDNVTLASLVPSGYNFKNATRLKRGGGVSLIYKSTISVNVQKRLNLPSFEYLDSIVSTKHCKLRVVLVYRPPSKNQESLFLDEFKALLNSLSVSKLDLLIFGDFNCHVDNLSNPFAFSCKEVLDQYSLQQHVSLPTHQHGHTLDLVITRDGELPVRNLGINNNLISDHFLISFNLYIDKPNLEKKTFEYRKFKTLDIELFKRKLEESSFSNSLDNADVNTKVDIYNSSIKYVIESVLPLQKTSVVLRPGSEWYNPDIDAAKKVRNSNEKTWRLTGLQVHKGIYNSARLNVKSLIESSKRAFYSDKISNSTNQQKDLYKVINTLLDPNYGKTTLPTENCADLPNRIANFFSEKISKIRNKRRHSTQISTKITDLYQI</sequence>
<evidence type="ECO:0000313" key="2">
    <source>
        <dbReference type="EMBL" id="KAK6180670.1"/>
    </source>
</evidence>
<dbReference type="Gene3D" id="3.60.10.10">
    <property type="entry name" value="Endonuclease/exonuclease/phosphatase"/>
    <property type="match status" value="1"/>
</dbReference>
<dbReference type="EMBL" id="JAZGQO010000007">
    <property type="protein sequence ID" value="KAK6180670.1"/>
    <property type="molecule type" value="Genomic_DNA"/>
</dbReference>
<comment type="caution">
    <text evidence="2">The sequence shown here is derived from an EMBL/GenBank/DDBJ whole genome shotgun (WGS) entry which is preliminary data.</text>
</comment>
<dbReference type="Pfam" id="PF03372">
    <property type="entry name" value="Exo_endo_phos"/>
    <property type="match status" value="1"/>
</dbReference>
<proteinExistence type="predicted"/>
<feature type="domain" description="Endonuclease/exonuclease/phosphatase" evidence="1">
    <location>
        <begin position="94"/>
        <end position="295"/>
    </location>
</feature>
<dbReference type="Proteomes" id="UP001347796">
    <property type="component" value="Unassembled WGS sequence"/>
</dbReference>
<dbReference type="GO" id="GO:0003824">
    <property type="term" value="F:catalytic activity"/>
    <property type="evidence" value="ECO:0007669"/>
    <property type="project" value="InterPro"/>
</dbReference>
<evidence type="ECO:0000313" key="3">
    <source>
        <dbReference type="Proteomes" id="UP001347796"/>
    </source>
</evidence>
<organism evidence="2 3">
    <name type="scientific">Patella caerulea</name>
    <name type="common">Rayed Mediterranean limpet</name>
    <dbReference type="NCBI Taxonomy" id="87958"/>
    <lineage>
        <taxon>Eukaryota</taxon>
        <taxon>Metazoa</taxon>
        <taxon>Spiralia</taxon>
        <taxon>Lophotrochozoa</taxon>
        <taxon>Mollusca</taxon>
        <taxon>Gastropoda</taxon>
        <taxon>Patellogastropoda</taxon>
        <taxon>Patelloidea</taxon>
        <taxon>Patellidae</taxon>
        <taxon>Patella</taxon>
    </lineage>
</organism>
<dbReference type="InterPro" id="IPR036691">
    <property type="entry name" value="Endo/exonu/phosph_ase_sf"/>
</dbReference>